<reference evidence="10 11" key="1">
    <citation type="journal article" date="2010" name="Cell">
        <title>The genome of Naegleria gruberi illuminates early eukaryotic versatility.</title>
        <authorList>
            <person name="Fritz-Laylin L.K."/>
            <person name="Prochnik S.E."/>
            <person name="Ginger M.L."/>
            <person name="Dacks J.B."/>
            <person name="Carpenter M.L."/>
            <person name="Field M.C."/>
            <person name="Kuo A."/>
            <person name="Paredez A."/>
            <person name="Chapman J."/>
            <person name="Pham J."/>
            <person name="Shu S."/>
            <person name="Neupane R."/>
            <person name="Cipriano M."/>
            <person name="Mancuso J."/>
            <person name="Tu H."/>
            <person name="Salamov A."/>
            <person name="Lindquist E."/>
            <person name="Shapiro H."/>
            <person name="Lucas S."/>
            <person name="Grigoriev I.V."/>
            <person name="Cande W.Z."/>
            <person name="Fulton C."/>
            <person name="Rokhsar D.S."/>
            <person name="Dawson S.C."/>
        </authorList>
    </citation>
    <scope>NUCLEOTIDE SEQUENCE [LARGE SCALE GENOMIC DNA]</scope>
    <source>
        <strain evidence="10 11">NEG-M</strain>
    </source>
</reference>
<dbReference type="eggNOG" id="KOG0682">
    <property type="taxonomic scope" value="Eukaryota"/>
</dbReference>
<dbReference type="PROSITE" id="PS01219">
    <property type="entry name" value="AMMONIUM_TRANSP"/>
    <property type="match status" value="1"/>
</dbReference>
<keyword evidence="5 8" id="KW-1133">Transmembrane helix</keyword>
<feature type="transmembrane region" description="Helical" evidence="8">
    <location>
        <begin position="97"/>
        <end position="118"/>
    </location>
</feature>
<dbReference type="EMBL" id="GG738874">
    <property type="protein sequence ID" value="EFC43276.1"/>
    <property type="molecule type" value="Genomic_DNA"/>
</dbReference>
<dbReference type="RefSeq" id="XP_002676020.1">
    <property type="nucleotide sequence ID" value="XM_002675974.1"/>
</dbReference>
<dbReference type="InterPro" id="IPR018047">
    <property type="entry name" value="Ammonium_transpt_CS"/>
</dbReference>
<keyword evidence="3 8" id="KW-0813">Transport</keyword>
<evidence type="ECO:0000256" key="3">
    <source>
        <dbReference type="ARBA" id="ARBA00022448"/>
    </source>
</evidence>
<dbReference type="Gene3D" id="1.10.3430.10">
    <property type="entry name" value="Ammonium transporter AmtB like domains"/>
    <property type="match status" value="1"/>
</dbReference>
<feature type="transmembrane region" description="Helical" evidence="8">
    <location>
        <begin position="341"/>
        <end position="367"/>
    </location>
</feature>
<keyword evidence="7 8" id="KW-0924">Ammonia transport</keyword>
<evidence type="ECO:0000313" key="10">
    <source>
        <dbReference type="EMBL" id="EFC43276.1"/>
    </source>
</evidence>
<dbReference type="GO" id="GO:0097272">
    <property type="term" value="P:ammonium homeostasis"/>
    <property type="evidence" value="ECO:0007669"/>
    <property type="project" value="TreeGrafter"/>
</dbReference>
<feature type="transmembrane region" description="Helical" evidence="8">
    <location>
        <begin position="271"/>
        <end position="291"/>
    </location>
</feature>
<feature type="transmembrane region" description="Helical" evidence="8">
    <location>
        <begin position="70"/>
        <end position="90"/>
    </location>
</feature>
<dbReference type="VEuPathDB" id="AmoebaDB:NAEGRDRAFT_34345"/>
<dbReference type="GO" id="GO:0005886">
    <property type="term" value="C:plasma membrane"/>
    <property type="evidence" value="ECO:0007669"/>
    <property type="project" value="UniProtKB-SubCell"/>
</dbReference>
<dbReference type="Proteomes" id="UP000006671">
    <property type="component" value="Unassembled WGS sequence"/>
</dbReference>
<dbReference type="FunFam" id="1.10.3430.10:FF:000008">
    <property type="entry name" value="Ammonium transporter"/>
    <property type="match status" value="1"/>
</dbReference>
<dbReference type="NCBIfam" id="TIGR00836">
    <property type="entry name" value="amt"/>
    <property type="match status" value="1"/>
</dbReference>
<organism evidence="11">
    <name type="scientific">Naegleria gruberi</name>
    <name type="common">Amoeba</name>
    <dbReference type="NCBI Taxonomy" id="5762"/>
    <lineage>
        <taxon>Eukaryota</taxon>
        <taxon>Discoba</taxon>
        <taxon>Heterolobosea</taxon>
        <taxon>Tetramitia</taxon>
        <taxon>Eutetramitia</taxon>
        <taxon>Vahlkampfiidae</taxon>
        <taxon>Naegleria</taxon>
    </lineage>
</organism>
<feature type="transmembrane region" description="Helical" evidence="8">
    <location>
        <begin position="17"/>
        <end position="40"/>
    </location>
</feature>
<keyword evidence="6 8" id="KW-0472">Membrane</keyword>
<evidence type="ECO:0000313" key="11">
    <source>
        <dbReference type="Proteomes" id="UP000006671"/>
    </source>
</evidence>
<evidence type="ECO:0000256" key="7">
    <source>
        <dbReference type="ARBA" id="ARBA00023177"/>
    </source>
</evidence>
<evidence type="ECO:0000256" key="5">
    <source>
        <dbReference type="ARBA" id="ARBA00022989"/>
    </source>
</evidence>
<dbReference type="GO" id="GO:0008519">
    <property type="term" value="F:ammonium channel activity"/>
    <property type="evidence" value="ECO:0007669"/>
    <property type="project" value="InterPro"/>
</dbReference>
<dbReference type="InterPro" id="IPR029020">
    <property type="entry name" value="Ammonium/urea_transptr"/>
</dbReference>
<dbReference type="PANTHER" id="PTHR11730:SF6">
    <property type="entry name" value="AMMONIUM TRANSPORTER"/>
    <property type="match status" value="1"/>
</dbReference>
<accession>D2VIJ1</accession>
<feature type="non-terminal residue" evidence="10">
    <location>
        <position position="1"/>
    </location>
</feature>
<evidence type="ECO:0000259" key="9">
    <source>
        <dbReference type="Pfam" id="PF00909"/>
    </source>
</evidence>
<dbReference type="GeneID" id="8861951"/>
<name>D2VIJ1_NAEGR</name>
<feature type="transmembrane region" description="Helical" evidence="8">
    <location>
        <begin position="303"/>
        <end position="321"/>
    </location>
</feature>
<dbReference type="InParanoid" id="D2VIJ1"/>
<evidence type="ECO:0000256" key="6">
    <source>
        <dbReference type="ARBA" id="ARBA00023136"/>
    </source>
</evidence>
<feature type="transmembrane region" description="Helical" evidence="8">
    <location>
        <begin position="142"/>
        <end position="163"/>
    </location>
</feature>
<evidence type="ECO:0000256" key="8">
    <source>
        <dbReference type="RuleBase" id="RU362002"/>
    </source>
</evidence>
<dbReference type="AlphaFoldDB" id="D2VIJ1"/>
<evidence type="ECO:0000256" key="2">
    <source>
        <dbReference type="ARBA" id="ARBA00005887"/>
    </source>
</evidence>
<dbReference type="InterPro" id="IPR024041">
    <property type="entry name" value="NH4_transpt_AmtB-like_dom"/>
</dbReference>
<comment type="similarity">
    <text evidence="2 8">Belongs to the ammonia transporter channel (TC 1.A.11.2) family.</text>
</comment>
<feature type="domain" description="Ammonium transporter AmtB-like" evidence="9">
    <location>
        <begin position="1"/>
        <end position="393"/>
    </location>
</feature>
<dbReference type="STRING" id="5762.D2VIJ1"/>
<evidence type="ECO:0000256" key="4">
    <source>
        <dbReference type="ARBA" id="ARBA00022692"/>
    </source>
</evidence>
<dbReference type="OMA" id="NVMMKNM"/>
<comment type="caution">
    <text evidence="8">Lacks conserved residue(s) required for the propagation of feature annotation.</text>
</comment>
<dbReference type="SUPFAM" id="SSF111352">
    <property type="entry name" value="Ammonium transporter"/>
    <property type="match status" value="1"/>
</dbReference>
<dbReference type="Pfam" id="PF00909">
    <property type="entry name" value="Ammonium_transp"/>
    <property type="match status" value="1"/>
</dbReference>
<proteinExistence type="inferred from homology"/>
<gene>
    <name evidence="10" type="ORF">NAEGRDRAFT_34345</name>
</gene>
<protein>
    <recommendedName>
        <fullName evidence="8">Ammonium transporter</fullName>
    </recommendedName>
</protein>
<dbReference type="KEGG" id="ngr:NAEGRDRAFT_34345"/>
<comment type="subcellular location">
    <subcellularLocation>
        <location evidence="8">Cell membrane</location>
        <topology evidence="8">Multi-pass membrane protein</topology>
    </subcellularLocation>
    <subcellularLocation>
        <location evidence="1">Membrane</location>
        <topology evidence="1">Multi-pass membrane protein</topology>
    </subcellularLocation>
</comment>
<dbReference type="InterPro" id="IPR001905">
    <property type="entry name" value="Ammonium_transpt"/>
</dbReference>
<keyword evidence="4 8" id="KW-0812">Transmembrane</keyword>
<sequence>FAFLEAGGVRSKNVANILLKIVMSVAISTMAWFCIGYGIAFGDNAMSETRNGFFGVSSFFLLGANESHHIFFFQWSFAAVASSIVSGAVAERMNLSAFFMCSFLMTAFIYSPVAHWIWSTTGWLSGFNKTLFRIGTVGVTDYAGGVVVHLTGGICGLVGAIMVGPRIGRFVNGKAVKIEGHNKTLVLLGSFILWFGWYGFNGGSTTALSGGLSKITSYANTNTTIAGAAGALMCMFWSCLQSGQYDLTESLNGCLAGCVSITPICAFVEPWAAVLVGATGAMVYIGGTLLLEYLHIDDPVSAVPVHAFCGGWGLFLGGFFATKDFTDFVTYGVLYSLNWEILGVNMLGIAVTTIWVAFSSVIMFFFIDITIGLRVPPQDELVGLDHKYGGVAYNNEDVHHYGFSNSASESTLANSAYKSARSAGSKRSHRRKSVAKP</sequence>
<evidence type="ECO:0000256" key="1">
    <source>
        <dbReference type="ARBA" id="ARBA00004141"/>
    </source>
</evidence>
<dbReference type="OrthoDB" id="534912at2759"/>
<feature type="transmembrane region" description="Helical" evidence="8">
    <location>
        <begin position="184"/>
        <end position="200"/>
    </location>
</feature>
<dbReference type="PANTHER" id="PTHR11730">
    <property type="entry name" value="AMMONIUM TRANSPORTER"/>
    <property type="match status" value="1"/>
</dbReference>
<keyword evidence="11" id="KW-1185">Reference proteome</keyword>